<evidence type="ECO:0000256" key="4">
    <source>
        <dbReference type="SAM" id="Phobius"/>
    </source>
</evidence>
<reference evidence="5 6" key="1">
    <citation type="submission" date="2018-06" db="EMBL/GenBank/DDBJ databases">
        <title>Genomic Encyclopedia of Archaeal and Bacterial Type Strains, Phase II (KMG-II): from individual species to whole genera.</title>
        <authorList>
            <person name="Goeker M."/>
        </authorList>
    </citation>
    <scope>NUCLEOTIDE SEQUENCE [LARGE SCALE GENOMIC DNA]</scope>
    <source>
        <strain evidence="5 6">DSM 23857</strain>
    </source>
</reference>
<comment type="similarity">
    <text evidence="1">Belongs to the glycosyl hydrolase 25 family.</text>
</comment>
<dbReference type="CDD" id="cd06524">
    <property type="entry name" value="GH25_YegX-like"/>
    <property type="match status" value="1"/>
</dbReference>
<dbReference type="Gene3D" id="3.20.20.80">
    <property type="entry name" value="Glycosidases"/>
    <property type="match status" value="1"/>
</dbReference>
<dbReference type="InterPro" id="IPR018077">
    <property type="entry name" value="Glyco_hydro_fam25_subgr"/>
</dbReference>
<dbReference type="PROSITE" id="PS51257">
    <property type="entry name" value="PROKAR_LIPOPROTEIN"/>
    <property type="match status" value="1"/>
</dbReference>
<dbReference type="InterPro" id="IPR017853">
    <property type="entry name" value="GH"/>
</dbReference>
<dbReference type="EMBL" id="QLLL01000007">
    <property type="protein sequence ID" value="RAJ01488.1"/>
    <property type="molecule type" value="Genomic_DNA"/>
</dbReference>
<comment type="caution">
    <text evidence="5">The sequence shown here is derived from an EMBL/GenBank/DDBJ whole genome shotgun (WGS) entry which is preliminary data.</text>
</comment>
<dbReference type="PANTHER" id="PTHR34135:SF2">
    <property type="entry name" value="LYSOZYME"/>
    <property type="match status" value="1"/>
</dbReference>
<dbReference type="GO" id="GO:0016998">
    <property type="term" value="P:cell wall macromolecule catabolic process"/>
    <property type="evidence" value="ECO:0007669"/>
    <property type="project" value="InterPro"/>
</dbReference>
<proteinExistence type="inferred from homology"/>
<evidence type="ECO:0000256" key="2">
    <source>
        <dbReference type="ARBA" id="ARBA00022801"/>
    </source>
</evidence>
<keyword evidence="4" id="KW-0812">Transmembrane</keyword>
<keyword evidence="6" id="KW-1185">Reference proteome</keyword>
<dbReference type="AlphaFoldDB" id="A0A327QC94"/>
<dbReference type="Pfam" id="PF01183">
    <property type="entry name" value="Glyco_hydro_25"/>
    <property type="match status" value="1"/>
</dbReference>
<name>A0A327QC94_9BACT</name>
<dbReference type="SUPFAM" id="SSF51445">
    <property type="entry name" value="(Trans)glycosidases"/>
    <property type="match status" value="1"/>
</dbReference>
<dbReference type="InterPro" id="IPR002053">
    <property type="entry name" value="Glyco_hydro_25"/>
</dbReference>
<dbReference type="OrthoDB" id="9798192at2"/>
<keyword evidence="4" id="KW-0472">Membrane</keyword>
<protein>
    <submittedName>
        <fullName evidence="5">Lysozyme</fullName>
    </submittedName>
</protein>
<dbReference type="GO" id="GO:0016052">
    <property type="term" value="P:carbohydrate catabolic process"/>
    <property type="evidence" value="ECO:0007669"/>
    <property type="project" value="TreeGrafter"/>
</dbReference>
<evidence type="ECO:0000313" key="6">
    <source>
        <dbReference type="Proteomes" id="UP000249547"/>
    </source>
</evidence>
<dbReference type="Proteomes" id="UP000249547">
    <property type="component" value="Unassembled WGS sequence"/>
</dbReference>
<dbReference type="GO" id="GO:0003796">
    <property type="term" value="F:lysozyme activity"/>
    <property type="evidence" value="ECO:0007669"/>
    <property type="project" value="InterPro"/>
</dbReference>
<accession>A0A327QC94</accession>
<keyword evidence="2" id="KW-0378">Hydrolase</keyword>
<keyword evidence="3" id="KW-0326">Glycosidase</keyword>
<dbReference type="GO" id="GO:0009253">
    <property type="term" value="P:peptidoglycan catabolic process"/>
    <property type="evidence" value="ECO:0007669"/>
    <property type="project" value="InterPro"/>
</dbReference>
<gene>
    <name evidence="5" type="ORF">LX64_03703</name>
</gene>
<evidence type="ECO:0000256" key="1">
    <source>
        <dbReference type="ARBA" id="ARBA00010646"/>
    </source>
</evidence>
<evidence type="ECO:0000256" key="3">
    <source>
        <dbReference type="ARBA" id="ARBA00023295"/>
    </source>
</evidence>
<keyword evidence="4" id="KW-1133">Transmembrane helix</keyword>
<dbReference type="RefSeq" id="WP_111599130.1">
    <property type="nucleotide sequence ID" value="NZ_QLLL01000007.1"/>
</dbReference>
<dbReference type="PROSITE" id="PS51904">
    <property type="entry name" value="GLYCOSYL_HYDROL_F25_2"/>
    <property type="match status" value="1"/>
</dbReference>
<feature type="transmembrane region" description="Helical" evidence="4">
    <location>
        <begin position="12"/>
        <end position="28"/>
    </location>
</feature>
<organism evidence="5 6">
    <name type="scientific">Chitinophaga skermanii</name>
    <dbReference type="NCBI Taxonomy" id="331697"/>
    <lineage>
        <taxon>Bacteria</taxon>
        <taxon>Pseudomonadati</taxon>
        <taxon>Bacteroidota</taxon>
        <taxon>Chitinophagia</taxon>
        <taxon>Chitinophagales</taxon>
        <taxon>Chitinophagaceae</taxon>
        <taxon>Chitinophaga</taxon>
    </lineage>
</organism>
<sequence>MKKKKSSGNGFIILFLIACILVAAYFIYRNFKNEINFVRYDEFGIDIPINYKIHGIDVSKFQGEVNWNAVKQMQVEDIKLTFAFIKATEGITRQDAQFKRNWQKAKKAGVIRGAYHFFYATRDPMKQVINFRNTVDLEPGDLPPVLDIEVHNDQTPAVIRSMAKIWLEEMEEVYGVKPIIYTNMKFYDTYLGDEFDQYPLWVAHYYQKEKPKASRSWLFWQHSDIGRVNGIRNKVDFNVFRGDSASLMKLCLP</sequence>
<dbReference type="SMART" id="SM00641">
    <property type="entry name" value="Glyco_25"/>
    <property type="match status" value="1"/>
</dbReference>
<dbReference type="PANTHER" id="PTHR34135">
    <property type="entry name" value="LYSOZYME"/>
    <property type="match status" value="1"/>
</dbReference>
<evidence type="ECO:0000313" key="5">
    <source>
        <dbReference type="EMBL" id="RAJ01488.1"/>
    </source>
</evidence>